<dbReference type="InParanoid" id="E5A116"/>
<sequence length="64" mass="6676">MRARGLCGDERINWLMGGELVGGHDSLSLSSGYRGPHTGKWLAVVACHMTMGLASGDLGFTPSG</sequence>
<protein>
    <submittedName>
        <fullName evidence="1">Predicted protein</fullName>
    </submittedName>
</protein>
<proteinExistence type="predicted"/>
<evidence type="ECO:0000313" key="2">
    <source>
        <dbReference type="Proteomes" id="UP000002668"/>
    </source>
</evidence>
<gene>
    <name evidence="1" type="ORF">LEMA_P104430.1</name>
</gene>
<keyword evidence="2" id="KW-1185">Reference proteome</keyword>
<evidence type="ECO:0000313" key="1">
    <source>
        <dbReference type="EMBL" id="CBX97312.1"/>
    </source>
</evidence>
<reference evidence="2" key="1">
    <citation type="journal article" date="2011" name="Nat. Commun.">
        <title>Effector diversification within compartments of the Leptosphaeria maculans genome affected by Repeat-Induced Point mutations.</title>
        <authorList>
            <person name="Rouxel T."/>
            <person name="Grandaubert J."/>
            <person name="Hane J.K."/>
            <person name="Hoede C."/>
            <person name="van de Wouw A.P."/>
            <person name="Couloux A."/>
            <person name="Dominguez V."/>
            <person name="Anthouard V."/>
            <person name="Bally P."/>
            <person name="Bourras S."/>
            <person name="Cozijnsen A.J."/>
            <person name="Ciuffetti L.M."/>
            <person name="Degrave A."/>
            <person name="Dilmaghani A."/>
            <person name="Duret L."/>
            <person name="Fudal I."/>
            <person name="Goodwin S.B."/>
            <person name="Gout L."/>
            <person name="Glaser N."/>
            <person name="Linglin J."/>
            <person name="Kema G.H.J."/>
            <person name="Lapalu N."/>
            <person name="Lawrence C.B."/>
            <person name="May K."/>
            <person name="Meyer M."/>
            <person name="Ollivier B."/>
            <person name="Poulain J."/>
            <person name="Schoch C.L."/>
            <person name="Simon A."/>
            <person name="Spatafora J.W."/>
            <person name="Stachowiak A."/>
            <person name="Turgeon B.G."/>
            <person name="Tyler B.M."/>
            <person name="Vincent D."/>
            <person name="Weissenbach J."/>
            <person name="Amselem J."/>
            <person name="Quesneville H."/>
            <person name="Oliver R.P."/>
            <person name="Wincker P."/>
            <person name="Balesdent M.-H."/>
            <person name="Howlett B.J."/>
        </authorList>
    </citation>
    <scope>NUCLEOTIDE SEQUENCE [LARGE SCALE GENOMIC DNA]</scope>
    <source>
        <strain evidence="2">JN3 / isolate v23.1.3 / race Av1-4-5-6-7-8</strain>
    </source>
</reference>
<dbReference type="EMBL" id="FP929131">
    <property type="protein sequence ID" value="CBX97312.1"/>
    <property type="molecule type" value="Genomic_DNA"/>
</dbReference>
<dbReference type="HOGENOM" id="CLU_2868088_0_0_1"/>
<dbReference type="VEuPathDB" id="FungiDB:LEMA_P104430.1"/>
<name>E5A116_LEPMJ</name>
<accession>E5A116</accession>
<organism evidence="2">
    <name type="scientific">Leptosphaeria maculans (strain JN3 / isolate v23.1.3 / race Av1-4-5-6-7-8)</name>
    <name type="common">Blackleg fungus</name>
    <name type="synonym">Phoma lingam</name>
    <dbReference type="NCBI Taxonomy" id="985895"/>
    <lineage>
        <taxon>Eukaryota</taxon>
        <taxon>Fungi</taxon>
        <taxon>Dikarya</taxon>
        <taxon>Ascomycota</taxon>
        <taxon>Pezizomycotina</taxon>
        <taxon>Dothideomycetes</taxon>
        <taxon>Pleosporomycetidae</taxon>
        <taxon>Pleosporales</taxon>
        <taxon>Pleosporineae</taxon>
        <taxon>Leptosphaeriaceae</taxon>
        <taxon>Plenodomus</taxon>
        <taxon>Plenodomus lingam/Leptosphaeria maculans species complex</taxon>
    </lineage>
</organism>
<dbReference type="Proteomes" id="UP000002668">
    <property type="component" value="Genome"/>
</dbReference>
<dbReference type="AlphaFoldDB" id="E5A116"/>